<dbReference type="GO" id="GO:0017004">
    <property type="term" value="P:cytochrome complex assembly"/>
    <property type="evidence" value="ECO:0007669"/>
    <property type="project" value="UniProtKB-KW"/>
</dbReference>
<dbReference type="AlphaFoldDB" id="A0A840CLG5"/>
<reference evidence="13" key="1">
    <citation type="submission" date="2020-08" db="EMBL/GenBank/DDBJ databases">
        <title>Genomic Encyclopedia of Type Strains, Phase IV (KMG-IV): sequencing the most valuable type-strain genomes for metagenomic binning, comparative biology and taxonomic classification.</title>
        <authorList>
            <person name="Goeker M."/>
        </authorList>
    </citation>
    <scope>NUCLEOTIDE SEQUENCE [LARGE SCALE GENOMIC DNA]</scope>
    <source>
        <strain evidence="13">DSM 105040</strain>
    </source>
</reference>
<gene>
    <name evidence="13" type="ORF">GGR17_003411</name>
</gene>
<feature type="transmembrane region" description="Helical" evidence="12">
    <location>
        <begin position="12"/>
        <end position="32"/>
    </location>
</feature>
<evidence type="ECO:0000256" key="11">
    <source>
        <dbReference type="ARBA" id="ARBA00023136"/>
    </source>
</evidence>
<comment type="subcellular location">
    <subcellularLocation>
        <location evidence="2 12">Cell inner membrane</location>
        <topology evidence="2 12">Single-pass membrane protein</topology>
    </subcellularLocation>
</comment>
<evidence type="ECO:0000256" key="3">
    <source>
        <dbReference type="ARBA" id="ARBA00008741"/>
    </source>
</evidence>
<evidence type="ECO:0000256" key="5">
    <source>
        <dbReference type="ARBA" id="ARBA00022448"/>
    </source>
</evidence>
<protein>
    <recommendedName>
        <fullName evidence="4 12">Heme exporter protein D</fullName>
    </recommendedName>
</protein>
<evidence type="ECO:0000256" key="4">
    <source>
        <dbReference type="ARBA" id="ARBA00016461"/>
    </source>
</evidence>
<comment type="similarity">
    <text evidence="3 12">Belongs to the CcmD/CycX/HelD family.</text>
</comment>
<sequence length="59" mass="6443">MMPDLGKYAVAVLSSYGVTLALLAGLVGLTLWRGARVRRQLDAVEQRRGEKQRGDNGQT</sequence>
<keyword evidence="5 12" id="KW-0813">Transport</keyword>
<dbReference type="InterPro" id="IPR007078">
    <property type="entry name" value="Haem_export_protD_CcmD"/>
</dbReference>
<evidence type="ECO:0000256" key="12">
    <source>
        <dbReference type="RuleBase" id="RU363101"/>
    </source>
</evidence>
<dbReference type="Proteomes" id="UP000585681">
    <property type="component" value="Unassembled WGS sequence"/>
</dbReference>
<proteinExistence type="inferred from homology"/>
<keyword evidence="10 12" id="KW-1133">Transmembrane helix</keyword>
<name>A0A840CLG5_9RHOB</name>
<evidence type="ECO:0000256" key="2">
    <source>
        <dbReference type="ARBA" id="ARBA00004377"/>
    </source>
</evidence>
<keyword evidence="6 12" id="KW-1003">Cell membrane</keyword>
<comment type="caution">
    <text evidence="13">The sequence shown here is derived from an EMBL/GenBank/DDBJ whole genome shotgun (WGS) entry which is preliminary data.</text>
</comment>
<dbReference type="GO" id="GO:0005886">
    <property type="term" value="C:plasma membrane"/>
    <property type="evidence" value="ECO:0007669"/>
    <property type="project" value="UniProtKB-SubCell"/>
</dbReference>
<dbReference type="RefSeq" id="WP_037209196.1">
    <property type="nucleotide sequence ID" value="NZ_JACIEQ010000006.1"/>
</dbReference>
<keyword evidence="8 12" id="KW-0812">Transmembrane</keyword>
<evidence type="ECO:0000256" key="9">
    <source>
        <dbReference type="ARBA" id="ARBA00022748"/>
    </source>
</evidence>
<evidence type="ECO:0000256" key="8">
    <source>
        <dbReference type="ARBA" id="ARBA00022692"/>
    </source>
</evidence>
<dbReference type="GO" id="GO:0015886">
    <property type="term" value="P:heme transport"/>
    <property type="evidence" value="ECO:0007669"/>
    <property type="project" value="InterPro"/>
</dbReference>
<evidence type="ECO:0000256" key="1">
    <source>
        <dbReference type="ARBA" id="ARBA00002442"/>
    </source>
</evidence>
<organism evidence="13 14">
    <name type="scientific">Actibacterium naphthalenivorans</name>
    <dbReference type="NCBI Taxonomy" id="1614693"/>
    <lineage>
        <taxon>Bacteria</taxon>
        <taxon>Pseudomonadati</taxon>
        <taxon>Pseudomonadota</taxon>
        <taxon>Alphaproteobacteria</taxon>
        <taxon>Rhodobacterales</taxon>
        <taxon>Roseobacteraceae</taxon>
        <taxon>Actibacterium</taxon>
    </lineage>
</organism>
<evidence type="ECO:0000313" key="13">
    <source>
        <dbReference type="EMBL" id="MBB4023576.1"/>
    </source>
</evidence>
<keyword evidence="9 12" id="KW-0201">Cytochrome c-type biogenesis</keyword>
<keyword evidence="11 12" id="KW-0472">Membrane</keyword>
<comment type="function">
    <text evidence="1 12">Required for the export of heme to the periplasm for the biogenesis of c-type cytochromes.</text>
</comment>
<dbReference type="Pfam" id="PF04995">
    <property type="entry name" value="CcmD"/>
    <property type="match status" value="1"/>
</dbReference>
<dbReference type="EMBL" id="JACIEQ010000006">
    <property type="protein sequence ID" value="MBB4023576.1"/>
    <property type="molecule type" value="Genomic_DNA"/>
</dbReference>
<evidence type="ECO:0000256" key="7">
    <source>
        <dbReference type="ARBA" id="ARBA00022519"/>
    </source>
</evidence>
<dbReference type="NCBIfam" id="TIGR03141">
    <property type="entry name" value="cytochro_ccmD"/>
    <property type="match status" value="1"/>
</dbReference>
<evidence type="ECO:0000256" key="10">
    <source>
        <dbReference type="ARBA" id="ARBA00022989"/>
    </source>
</evidence>
<evidence type="ECO:0000313" key="14">
    <source>
        <dbReference type="Proteomes" id="UP000585681"/>
    </source>
</evidence>
<keyword evidence="14" id="KW-1185">Reference proteome</keyword>
<keyword evidence="7 12" id="KW-0997">Cell inner membrane</keyword>
<evidence type="ECO:0000256" key="6">
    <source>
        <dbReference type="ARBA" id="ARBA00022475"/>
    </source>
</evidence>
<accession>A0A840CLG5</accession>